<evidence type="ECO:0000313" key="1">
    <source>
        <dbReference type="EMBL" id="BEP28387.1"/>
    </source>
</evidence>
<evidence type="ECO:0000313" key="2">
    <source>
        <dbReference type="Proteomes" id="UP001321786"/>
    </source>
</evidence>
<organism evidence="1 2">
    <name type="scientific">Helicovermis profundi</name>
    <dbReference type="NCBI Taxonomy" id="3065157"/>
    <lineage>
        <taxon>Bacteria</taxon>
        <taxon>Bacillati</taxon>
        <taxon>Bacillota</taxon>
        <taxon>Clostridia</taxon>
        <taxon>Helicovermis</taxon>
    </lineage>
</organism>
<keyword evidence="2" id="KW-1185">Reference proteome</keyword>
<dbReference type="RefSeq" id="WP_338536708.1">
    <property type="nucleotide sequence ID" value="NZ_AP028654.1"/>
</dbReference>
<sequence>MNDIYGIKNNKNKYYGDEKKPPYIFKSKSMNSLCVYCGGVADTREHLPTKGFFEDIENMDFQILPACLACNNKFSRHEQYLIHYLEYLKKYLLCDYEISEETAKKLQKNPSLKQKIESGFELLSDGKVQVTYDYESIEIVLKKIAIGHIAYEMSDVFMEEPEHFNYKFIYDVSEEELDKFNSVVVSDVIPEVGSRLSESIILGSDGQIVYPWRVLNDREYRYMTFTNKVYSGVRLVIHELLICEVLWCS</sequence>
<protein>
    <recommendedName>
        <fullName evidence="3">HNH endonuclease 5 domain-containing protein</fullName>
    </recommendedName>
</protein>
<dbReference type="EMBL" id="AP028654">
    <property type="protein sequence ID" value="BEP28387.1"/>
    <property type="molecule type" value="Genomic_DNA"/>
</dbReference>
<gene>
    <name evidence="1" type="ORF">HLPR_07180</name>
</gene>
<dbReference type="KEGG" id="hprf:HLPR_07180"/>
<dbReference type="AlphaFoldDB" id="A0AAU9E6X0"/>
<accession>A0AAU9E6X0</accession>
<name>A0AAU9E6X0_9FIRM</name>
<reference evidence="1 2" key="1">
    <citation type="submission" date="2023-08" db="EMBL/GenBank/DDBJ databases">
        <title>Helicovermis profunda gen. nov., sp. nov., a novel mesophilic, fermentative bacterium within the Bacillota from a deep-sea hydrothermal vent chimney.</title>
        <authorList>
            <person name="Miyazaki U."/>
            <person name="Mizutani D."/>
            <person name="Hashimoto Y."/>
            <person name="Tame A."/>
            <person name="Sawayama S."/>
            <person name="Miyazaki J."/>
            <person name="Takai K."/>
            <person name="Nakagawa S."/>
        </authorList>
    </citation>
    <scope>NUCLEOTIDE SEQUENCE [LARGE SCALE GENOMIC DNA]</scope>
    <source>
        <strain evidence="1 2">S502</strain>
    </source>
</reference>
<dbReference type="Proteomes" id="UP001321786">
    <property type="component" value="Chromosome"/>
</dbReference>
<proteinExistence type="predicted"/>
<evidence type="ECO:0008006" key="3">
    <source>
        <dbReference type="Google" id="ProtNLM"/>
    </source>
</evidence>